<organism evidence="2 3">
    <name type="scientific">Actinomyces bowdenii</name>
    <dbReference type="NCBI Taxonomy" id="131109"/>
    <lineage>
        <taxon>Bacteria</taxon>
        <taxon>Bacillati</taxon>
        <taxon>Actinomycetota</taxon>
        <taxon>Actinomycetes</taxon>
        <taxon>Actinomycetales</taxon>
        <taxon>Actinomycetaceae</taxon>
        <taxon>Actinomyces</taxon>
    </lineage>
</organism>
<dbReference type="PANTHER" id="PTHR33442:SF5">
    <property type="entry name" value="BIFUNCTIONAL TRANS-3-HYDROXY-L-PROLINE DEHYDRATASE_2-EPIMERASE"/>
    <property type="match status" value="1"/>
</dbReference>
<sequence length="424" mass="45636">MPPLLFDNLHEIVLLQAWKRPISCKLSKVGGRGSQVEGEGPHYRRAGRIEAPSRRRRQVTGEAVGALAGVEERDWRSRSSGHGPDRDGLPALSTIETHTAGEPTRVVVGGVPEVRGRDMAAKREDLRQRLDHLRCALIHEPRGHADMFGAVVLPSADERADVGVVFMDGGGYLNMCGHGTIGTVTAFLQSGMVPSREGPTPVVLDTPAGLVRTEALVEDGAVTQVSFVNVPAFVYRREVRLELQPGRGGAVVCDIAFGGSFFAIVSAAQLGVRVSVEDLPALTEAALRLRERINEEVQVRHPDLPHITGVDLVEVYEPSTTAQADWRNVVVFGSGQVDRSPCGTGTCARMALLHAQGRLPVGREMVQESLIGTRLRGEVLGTTTVGQYPAIIPRITGSAYVTGYSQLLLDPRDPVRHGFVLGGD</sequence>
<evidence type="ECO:0000313" key="3">
    <source>
        <dbReference type="Proteomes" id="UP000572528"/>
    </source>
</evidence>
<gene>
    <name evidence="2" type="ORF">HZZ05_08205</name>
</gene>
<dbReference type="AlphaFoldDB" id="A0A853EP19"/>
<protein>
    <submittedName>
        <fullName evidence="2">Proline racemase family protein</fullName>
    </submittedName>
</protein>
<dbReference type="GO" id="GO:0047580">
    <property type="term" value="F:4-hydroxyproline epimerase activity"/>
    <property type="evidence" value="ECO:0007669"/>
    <property type="project" value="TreeGrafter"/>
</dbReference>
<dbReference type="FunFam" id="3.10.310.10:FF:000005">
    <property type="entry name" value="Proline racemase"/>
    <property type="match status" value="1"/>
</dbReference>
<name>A0A853EP19_9ACTO</name>
<dbReference type="InterPro" id="IPR008794">
    <property type="entry name" value="Pro_racemase_fam"/>
</dbReference>
<comment type="similarity">
    <text evidence="1">Belongs to the proline racemase family.</text>
</comment>
<reference evidence="2 3" key="1">
    <citation type="submission" date="2020-07" db="EMBL/GenBank/DDBJ databases">
        <title>MOT database genomes.</title>
        <authorList>
            <person name="Joseph S."/>
            <person name="Aduse-Opoku J."/>
            <person name="Hashim A."/>
            <person name="Wade W."/>
            <person name="Curtis M."/>
        </authorList>
    </citation>
    <scope>NUCLEOTIDE SEQUENCE [LARGE SCALE GENOMIC DNA]</scope>
    <source>
        <strain evidence="2 3">WMus004</strain>
    </source>
</reference>
<dbReference type="Gene3D" id="3.10.310.10">
    <property type="entry name" value="Diaminopimelate Epimerase, Chain A, domain 1"/>
    <property type="match status" value="2"/>
</dbReference>
<dbReference type="Proteomes" id="UP000572528">
    <property type="component" value="Unassembled WGS sequence"/>
</dbReference>
<evidence type="ECO:0000256" key="1">
    <source>
        <dbReference type="ARBA" id="ARBA00007529"/>
    </source>
</evidence>
<comment type="caution">
    <text evidence="2">The sequence shown here is derived from an EMBL/GenBank/DDBJ whole genome shotgun (WGS) entry which is preliminary data.</text>
</comment>
<dbReference type="Pfam" id="PF05544">
    <property type="entry name" value="Pro_racemase"/>
    <property type="match status" value="1"/>
</dbReference>
<evidence type="ECO:0000313" key="2">
    <source>
        <dbReference type="EMBL" id="NYS69496.1"/>
    </source>
</evidence>
<dbReference type="PANTHER" id="PTHR33442">
    <property type="entry name" value="TRANS-3-HYDROXY-L-PROLINE DEHYDRATASE"/>
    <property type="match status" value="1"/>
</dbReference>
<dbReference type="SFLD" id="SFLDS00028">
    <property type="entry name" value="Proline_Racemase"/>
    <property type="match status" value="1"/>
</dbReference>
<proteinExistence type="inferred from homology"/>
<accession>A0A853EP19</accession>
<dbReference type="SUPFAM" id="SSF54506">
    <property type="entry name" value="Diaminopimelate epimerase-like"/>
    <property type="match status" value="1"/>
</dbReference>
<dbReference type="EMBL" id="JACBXV010000106">
    <property type="protein sequence ID" value="NYS69496.1"/>
    <property type="molecule type" value="Genomic_DNA"/>
</dbReference>